<dbReference type="SMART" id="SM00947">
    <property type="entry name" value="Pro_CA"/>
    <property type="match status" value="1"/>
</dbReference>
<evidence type="ECO:0000256" key="2">
    <source>
        <dbReference type="ARBA" id="ARBA00022723"/>
    </source>
</evidence>
<evidence type="ECO:0000256" key="3">
    <source>
        <dbReference type="ARBA" id="ARBA00022833"/>
    </source>
</evidence>
<evidence type="ECO:0000313" key="7">
    <source>
        <dbReference type="Proteomes" id="UP000572817"/>
    </source>
</evidence>
<comment type="catalytic activity">
    <reaction evidence="5">
        <text>hydrogencarbonate + H(+) = CO2 + H2O</text>
        <dbReference type="Rhea" id="RHEA:10748"/>
        <dbReference type="ChEBI" id="CHEBI:15377"/>
        <dbReference type="ChEBI" id="CHEBI:15378"/>
        <dbReference type="ChEBI" id="CHEBI:16526"/>
        <dbReference type="ChEBI" id="CHEBI:17544"/>
        <dbReference type="EC" id="4.2.1.1"/>
    </reaction>
</comment>
<evidence type="ECO:0000313" key="6">
    <source>
        <dbReference type="EMBL" id="KAF4310049.1"/>
    </source>
</evidence>
<reference evidence="6" key="1">
    <citation type="submission" date="2020-04" db="EMBL/GenBank/DDBJ databases">
        <title>Genome Assembly and Annotation of Botryosphaeria dothidea sdau 11-99, a Latent Pathogen of Apple Fruit Ring Rot in China.</title>
        <authorList>
            <person name="Yu C."/>
            <person name="Diao Y."/>
            <person name="Lu Q."/>
            <person name="Zhao J."/>
            <person name="Cui S."/>
            <person name="Peng C."/>
            <person name="He B."/>
            <person name="Liu H."/>
        </authorList>
    </citation>
    <scope>NUCLEOTIDE SEQUENCE [LARGE SCALE GENOMIC DNA]</scope>
    <source>
        <strain evidence="6">Sdau11-99</strain>
    </source>
</reference>
<feature type="binding site" evidence="4">
    <location>
        <position position="99"/>
    </location>
    <ligand>
        <name>Zn(2+)</name>
        <dbReference type="ChEBI" id="CHEBI:29105"/>
    </ligand>
</feature>
<dbReference type="SUPFAM" id="SSF53056">
    <property type="entry name" value="beta-carbonic anhydrase, cab"/>
    <property type="match status" value="1"/>
</dbReference>
<evidence type="ECO:0000256" key="1">
    <source>
        <dbReference type="ARBA" id="ARBA00006217"/>
    </source>
</evidence>
<dbReference type="AlphaFoldDB" id="A0A8H4IZH5"/>
<name>A0A8H4IZH5_9PEZI</name>
<comment type="cofactor">
    <cofactor evidence="4">
        <name>Zn(2+)</name>
        <dbReference type="ChEBI" id="CHEBI:29105"/>
    </cofactor>
    <text evidence="4">Binds 1 zinc ion per subunit.</text>
</comment>
<dbReference type="InterPro" id="IPR036874">
    <property type="entry name" value="Carbonic_anhydrase_sf"/>
</dbReference>
<dbReference type="GO" id="GO:0004089">
    <property type="term" value="F:carbonate dehydratase activity"/>
    <property type="evidence" value="ECO:0007669"/>
    <property type="project" value="UniProtKB-UniRule"/>
</dbReference>
<dbReference type="InterPro" id="IPR001765">
    <property type="entry name" value="Carbonic_anhydrase"/>
</dbReference>
<proteinExistence type="inferred from homology"/>
<comment type="caution">
    <text evidence="6">The sequence shown here is derived from an EMBL/GenBank/DDBJ whole genome shotgun (WGS) entry which is preliminary data.</text>
</comment>
<dbReference type="EC" id="4.2.1.1" evidence="5"/>
<feature type="binding site" evidence="4">
    <location>
        <position position="46"/>
    </location>
    <ligand>
        <name>Zn(2+)</name>
        <dbReference type="ChEBI" id="CHEBI:29105"/>
    </ligand>
</feature>
<organism evidence="6 7">
    <name type="scientific">Botryosphaeria dothidea</name>
    <dbReference type="NCBI Taxonomy" id="55169"/>
    <lineage>
        <taxon>Eukaryota</taxon>
        <taxon>Fungi</taxon>
        <taxon>Dikarya</taxon>
        <taxon>Ascomycota</taxon>
        <taxon>Pezizomycotina</taxon>
        <taxon>Dothideomycetes</taxon>
        <taxon>Dothideomycetes incertae sedis</taxon>
        <taxon>Botryosphaeriales</taxon>
        <taxon>Botryosphaeriaceae</taxon>
        <taxon>Botryosphaeria</taxon>
    </lineage>
</organism>
<evidence type="ECO:0000256" key="5">
    <source>
        <dbReference type="RuleBase" id="RU003956"/>
    </source>
</evidence>
<evidence type="ECO:0000256" key="4">
    <source>
        <dbReference type="PIRSR" id="PIRSR601765-1"/>
    </source>
</evidence>
<feature type="binding site" evidence="4">
    <location>
        <position position="48"/>
    </location>
    <ligand>
        <name>Zn(2+)</name>
        <dbReference type="ChEBI" id="CHEBI:29105"/>
    </ligand>
</feature>
<gene>
    <name evidence="6" type="ORF">GTA08_BOTSDO01975</name>
</gene>
<keyword evidence="2 4" id="KW-0479">Metal-binding</keyword>
<dbReference type="Gene3D" id="3.40.1050.10">
    <property type="entry name" value="Carbonic anhydrase"/>
    <property type="match status" value="1"/>
</dbReference>
<dbReference type="PANTHER" id="PTHR43175:SF3">
    <property type="entry name" value="CARBON DISULFIDE HYDROLASE"/>
    <property type="match status" value="1"/>
</dbReference>
<dbReference type="EMBL" id="WWBZ02000016">
    <property type="protein sequence ID" value="KAF4310049.1"/>
    <property type="molecule type" value="Genomic_DNA"/>
</dbReference>
<dbReference type="PANTHER" id="PTHR43175">
    <property type="entry name" value="CARBONIC ANHYDRASE"/>
    <property type="match status" value="1"/>
</dbReference>
<protein>
    <recommendedName>
        <fullName evidence="5">Carbonic anhydrase</fullName>
        <ecNumber evidence="5">4.2.1.1</ecNumber>
    </recommendedName>
    <alternativeName>
        <fullName evidence="5">Carbonate dehydratase</fullName>
    </alternativeName>
</protein>
<keyword evidence="7" id="KW-1185">Reference proteome</keyword>
<accession>A0A8H4IZH5</accession>
<comment type="similarity">
    <text evidence="1 5">Belongs to the beta-class carbonic anhydrase family.</text>
</comment>
<dbReference type="GO" id="GO:0008270">
    <property type="term" value="F:zinc ion binding"/>
    <property type="evidence" value="ECO:0007669"/>
    <property type="project" value="UniProtKB-UniRule"/>
</dbReference>
<feature type="binding site" evidence="4">
    <location>
        <position position="102"/>
    </location>
    <ligand>
        <name>Zn(2+)</name>
        <dbReference type="ChEBI" id="CHEBI:29105"/>
    </ligand>
</feature>
<sequence length="185" mass="20692">MNEVQFKELVQRNAEYAAKQHVVPGKLENFVAQTPSDFQGLYIITCSDRRLRLSEFLSLRPREANIIRNAGGRVDADVFRSLEIMGTILPIGQIVVIHHSDCGGVYTTDDEVREKLSTRAPAHAHEIKDKVFLTFRHLGTEDSVIEDVEDLGAWPFLPKGAKVSGYVYDLDTGLLKEVAPAKGRE</sequence>
<dbReference type="Proteomes" id="UP000572817">
    <property type="component" value="Unassembled WGS sequence"/>
</dbReference>
<dbReference type="OrthoDB" id="10248475at2759"/>
<dbReference type="CDD" id="cd03379">
    <property type="entry name" value="beta_CA_cladeD"/>
    <property type="match status" value="1"/>
</dbReference>
<comment type="function">
    <text evidence="5">Reversible hydration of carbon dioxide.</text>
</comment>
<keyword evidence="3 4" id="KW-0862">Zinc</keyword>
<keyword evidence="5" id="KW-0456">Lyase</keyword>
<dbReference type="Pfam" id="PF00484">
    <property type="entry name" value="Pro_CA"/>
    <property type="match status" value="1"/>
</dbReference>